<feature type="domain" description="AIG1-type G" evidence="17">
    <location>
        <begin position="6"/>
        <end position="211"/>
    </location>
</feature>
<keyword evidence="19" id="KW-1185">Reference proteome</keyword>
<evidence type="ECO:0000256" key="11">
    <source>
        <dbReference type="ARBA" id="ARBA00022842"/>
    </source>
</evidence>
<evidence type="ECO:0000256" key="13">
    <source>
        <dbReference type="ARBA" id="ARBA00022989"/>
    </source>
</evidence>
<dbReference type="GO" id="GO:0005525">
    <property type="term" value="F:GTP binding"/>
    <property type="evidence" value="ECO:0007669"/>
    <property type="project" value="UniProtKB-KW"/>
</dbReference>
<keyword evidence="4" id="KW-0150">Chloroplast</keyword>
<dbReference type="GO" id="GO:0046872">
    <property type="term" value="F:metal ion binding"/>
    <property type="evidence" value="ECO:0007669"/>
    <property type="project" value="UniProtKB-KW"/>
</dbReference>
<dbReference type="KEGG" id="edi:EDI_194340"/>
<accession>B0EAD8</accession>
<dbReference type="RefSeq" id="XP_001735303.1">
    <property type="nucleotide sequence ID" value="XM_001735251.1"/>
</dbReference>
<organism evidence="19">
    <name type="scientific">Entamoeba dispar (strain ATCC PRA-260 / SAW760)</name>
    <dbReference type="NCBI Taxonomy" id="370354"/>
    <lineage>
        <taxon>Eukaryota</taxon>
        <taxon>Amoebozoa</taxon>
        <taxon>Evosea</taxon>
        <taxon>Archamoebae</taxon>
        <taxon>Mastigamoebida</taxon>
        <taxon>Entamoebidae</taxon>
        <taxon>Entamoeba</taxon>
    </lineage>
</organism>
<comment type="cofactor">
    <cofactor evidence="1">
        <name>Mg(2+)</name>
        <dbReference type="ChEBI" id="CHEBI:18420"/>
    </cofactor>
</comment>
<sequence>MSIEGLKQIKLLLIGETGDGKSSLGNFILKNDVFKVSDSNKTVTKYTGGYFGEGDRSDVFVVDTHGLNDSSGFDNKNIQNIVNCVKATGLQGIILTMNYNVARFSTNLKQVVKVISDIFPLKDIWKHVCIVWTKCYNYSQPDEDDDNTRTEEEIIKLIKWARRLKPIDKEEINKLSGEYKEIKYEEKEEREKIEETKYNTTYKITKYIRCKKVKNSGEVIYGESTEFNSRIITENKTNKETSECVVM</sequence>
<dbReference type="SUPFAM" id="SSF52540">
    <property type="entry name" value="P-loop containing nucleoside triphosphate hydrolases"/>
    <property type="match status" value="1"/>
</dbReference>
<keyword evidence="14" id="KW-0342">GTP-binding</keyword>
<dbReference type="PROSITE" id="PS51720">
    <property type="entry name" value="G_AIG1"/>
    <property type="match status" value="1"/>
</dbReference>
<dbReference type="EMBL" id="DS548448">
    <property type="protein sequence ID" value="EDR28523.1"/>
    <property type="molecule type" value="Genomic_DNA"/>
</dbReference>
<evidence type="ECO:0000256" key="12">
    <source>
        <dbReference type="ARBA" id="ARBA00022927"/>
    </source>
</evidence>
<evidence type="ECO:0000256" key="14">
    <source>
        <dbReference type="ARBA" id="ARBA00023134"/>
    </source>
</evidence>
<keyword evidence="9" id="KW-0378">Hydrolase</keyword>
<dbReference type="PANTHER" id="PTHR10903">
    <property type="entry name" value="GTPASE, IMAP FAMILY MEMBER-RELATED"/>
    <property type="match status" value="1"/>
</dbReference>
<protein>
    <submittedName>
        <fullName evidence="18">Aig1, putative</fullName>
    </submittedName>
</protein>
<keyword evidence="7" id="KW-0479">Metal-binding</keyword>
<evidence type="ECO:0000256" key="2">
    <source>
        <dbReference type="ARBA" id="ARBA00004167"/>
    </source>
</evidence>
<keyword evidence="12" id="KW-0653">Protein transport</keyword>
<dbReference type="OrthoDB" id="8954335at2759"/>
<dbReference type="GO" id="GO:0015031">
    <property type="term" value="P:protein transport"/>
    <property type="evidence" value="ECO:0007669"/>
    <property type="project" value="UniProtKB-KW"/>
</dbReference>
<dbReference type="VEuPathDB" id="AmoebaDB:EDI_194340"/>
<name>B0EAD8_ENTDS</name>
<keyword evidence="15" id="KW-0472">Membrane</keyword>
<dbReference type="GO" id="GO:0016787">
    <property type="term" value="F:hydrolase activity"/>
    <property type="evidence" value="ECO:0007669"/>
    <property type="project" value="UniProtKB-KW"/>
</dbReference>
<evidence type="ECO:0000256" key="16">
    <source>
        <dbReference type="ARBA" id="ARBA00024013"/>
    </source>
</evidence>
<evidence type="ECO:0000256" key="9">
    <source>
        <dbReference type="ARBA" id="ARBA00022801"/>
    </source>
</evidence>
<comment type="subcellular location">
    <subcellularLocation>
        <location evidence="2">Membrane</location>
        <topology evidence="2">Single-pass membrane protein</topology>
    </subcellularLocation>
    <subcellularLocation>
        <location evidence="16">Plastid</location>
        <location evidence="16">Chloroplast outer membrane</location>
    </subcellularLocation>
</comment>
<keyword evidence="11" id="KW-0460">Magnesium</keyword>
<keyword evidence="13" id="KW-1133">Transmembrane helix</keyword>
<evidence type="ECO:0000259" key="17">
    <source>
        <dbReference type="PROSITE" id="PS51720"/>
    </source>
</evidence>
<proteinExistence type="predicted"/>
<keyword evidence="10" id="KW-1002">Plastid outer membrane</keyword>
<keyword evidence="8" id="KW-0547">Nucleotide-binding</keyword>
<dbReference type="InterPro" id="IPR045058">
    <property type="entry name" value="GIMA/IAN/Toc"/>
</dbReference>
<evidence type="ECO:0000256" key="7">
    <source>
        <dbReference type="ARBA" id="ARBA00022723"/>
    </source>
</evidence>
<keyword evidence="5" id="KW-0934">Plastid</keyword>
<evidence type="ECO:0000256" key="1">
    <source>
        <dbReference type="ARBA" id="ARBA00001946"/>
    </source>
</evidence>
<dbReference type="GO" id="GO:0016020">
    <property type="term" value="C:membrane"/>
    <property type="evidence" value="ECO:0007669"/>
    <property type="project" value="UniProtKB-SubCell"/>
</dbReference>
<keyword evidence="6" id="KW-0812">Transmembrane</keyword>
<evidence type="ECO:0000256" key="4">
    <source>
        <dbReference type="ARBA" id="ARBA00022528"/>
    </source>
</evidence>
<dbReference type="Gene3D" id="3.40.50.300">
    <property type="entry name" value="P-loop containing nucleotide triphosphate hydrolases"/>
    <property type="match status" value="1"/>
</dbReference>
<evidence type="ECO:0000256" key="8">
    <source>
        <dbReference type="ARBA" id="ARBA00022741"/>
    </source>
</evidence>
<evidence type="ECO:0000256" key="6">
    <source>
        <dbReference type="ARBA" id="ARBA00022692"/>
    </source>
</evidence>
<dbReference type="Pfam" id="PF04548">
    <property type="entry name" value="AIG1"/>
    <property type="match status" value="1"/>
</dbReference>
<dbReference type="OMA" id="DDDNTRT"/>
<gene>
    <name evidence="18" type="ORF">EDI_194340</name>
</gene>
<evidence type="ECO:0000256" key="15">
    <source>
        <dbReference type="ARBA" id="ARBA00023136"/>
    </source>
</evidence>
<dbReference type="InterPro" id="IPR027417">
    <property type="entry name" value="P-loop_NTPase"/>
</dbReference>
<dbReference type="Proteomes" id="UP000008076">
    <property type="component" value="Unassembled WGS sequence"/>
</dbReference>
<dbReference type="GeneID" id="5880245"/>
<evidence type="ECO:0000256" key="5">
    <source>
        <dbReference type="ARBA" id="ARBA00022640"/>
    </source>
</evidence>
<dbReference type="InterPro" id="IPR006703">
    <property type="entry name" value="G_AIG1"/>
</dbReference>
<evidence type="ECO:0000313" key="18">
    <source>
        <dbReference type="EMBL" id="EDR28523.1"/>
    </source>
</evidence>
<evidence type="ECO:0000256" key="10">
    <source>
        <dbReference type="ARBA" id="ARBA00022805"/>
    </source>
</evidence>
<dbReference type="PANTHER" id="PTHR10903:SF135">
    <property type="entry name" value="TRANSLOCASE OF CHLOROPLAST 120, CHLOROPLASTIC-RELATED"/>
    <property type="match status" value="1"/>
</dbReference>
<dbReference type="AlphaFoldDB" id="B0EAD8"/>
<dbReference type="eggNOG" id="ENOG502R7PE">
    <property type="taxonomic scope" value="Eukaryota"/>
</dbReference>
<keyword evidence="3" id="KW-0813">Transport</keyword>
<evidence type="ECO:0000313" key="19">
    <source>
        <dbReference type="Proteomes" id="UP000008076"/>
    </source>
</evidence>
<reference evidence="19" key="1">
    <citation type="submission" date="2007-12" db="EMBL/GenBank/DDBJ databases">
        <title>Annotation of Entamoeba dispar SAW760.</title>
        <authorList>
            <person name="Lorenzi H."/>
            <person name="Inman J."/>
            <person name="Schobel S."/>
            <person name="Amedeo P."/>
            <person name="Caler E."/>
        </authorList>
    </citation>
    <scope>NUCLEOTIDE SEQUENCE [LARGE SCALE GENOMIC DNA]</scope>
    <source>
        <strain evidence="19">ATCC PRA-260 / SAW760</strain>
    </source>
</reference>
<evidence type="ECO:0000256" key="3">
    <source>
        <dbReference type="ARBA" id="ARBA00022448"/>
    </source>
</evidence>